<gene>
    <name evidence="2" type="ORF">PECUL_23A044011</name>
</gene>
<proteinExistence type="predicted"/>
<sequence>TAVITDQTPAQPGHSASTSAGSPTVNGPAQTAVAGSHRSQRARRLPTAPQLLERRVAFPGLRYRQS</sequence>
<protein>
    <submittedName>
        <fullName evidence="2">Uncharacterized protein</fullName>
    </submittedName>
</protein>
<organism evidence="2 3">
    <name type="scientific">Pelobates cultripes</name>
    <name type="common">Western spadefoot toad</name>
    <dbReference type="NCBI Taxonomy" id="61616"/>
    <lineage>
        <taxon>Eukaryota</taxon>
        <taxon>Metazoa</taxon>
        <taxon>Chordata</taxon>
        <taxon>Craniata</taxon>
        <taxon>Vertebrata</taxon>
        <taxon>Euteleostomi</taxon>
        <taxon>Amphibia</taxon>
        <taxon>Batrachia</taxon>
        <taxon>Anura</taxon>
        <taxon>Pelobatoidea</taxon>
        <taxon>Pelobatidae</taxon>
        <taxon>Pelobates</taxon>
    </lineage>
</organism>
<keyword evidence="3" id="KW-1185">Reference proteome</keyword>
<accession>A0AAD1WMM6</accession>
<feature type="region of interest" description="Disordered" evidence="1">
    <location>
        <begin position="1"/>
        <end position="51"/>
    </location>
</feature>
<feature type="compositionally biased region" description="Polar residues" evidence="1">
    <location>
        <begin position="1"/>
        <end position="29"/>
    </location>
</feature>
<name>A0AAD1WMM6_PELCU</name>
<evidence type="ECO:0000313" key="3">
    <source>
        <dbReference type="Proteomes" id="UP001295444"/>
    </source>
</evidence>
<feature type="non-terminal residue" evidence="2">
    <location>
        <position position="66"/>
    </location>
</feature>
<reference evidence="2" key="1">
    <citation type="submission" date="2022-03" db="EMBL/GenBank/DDBJ databases">
        <authorList>
            <person name="Alioto T."/>
            <person name="Alioto T."/>
            <person name="Gomez Garrido J."/>
        </authorList>
    </citation>
    <scope>NUCLEOTIDE SEQUENCE</scope>
</reference>
<dbReference type="EMBL" id="OW240920">
    <property type="protein sequence ID" value="CAH2314827.1"/>
    <property type="molecule type" value="Genomic_DNA"/>
</dbReference>
<evidence type="ECO:0000256" key="1">
    <source>
        <dbReference type="SAM" id="MobiDB-lite"/>
    </source>
</evidence>
<dbReference type="Proteomes" id="UP001295444">
    <property type="component" value="Chromosome 09"/>
</dbReference>
<feature type="non-terminal residue" evidence="2">
    <location>
        <position position="1"/>
    </location>
</feature>
<dbReference type="AlphaFoldDB" id="A0AAD1WMM6"/>
<evidence type="ECO:0000313" key="2">
    <source>
        <dbReference type="EMBL" id="CAH2314827.1"/>
    </source>
</evidence>